<dbReference type="PANTHER" id="PTHR11017">
    <property type="entry name" value="LEUCINE-RICH REPEAT-CONTAINING PROTEIN"/>
    <property type="match status" value="1"/>
</dbReference>
<keyword evidence="7" id="KW-1185">Reference proteome</keyword>
<dbReference type="GO" id="GO:0005524">
    <property type="term" value="F:ATP binding"/>
    <property type="evidence" value="ECO:0007669"/>
    <property type="project" value="UniProtKB-KW"/>
</dbReference>
<comment type="subcellular location">
    <subcellularLocation>
        <location evidence="1">Membrane</location>
        <topology evidence="1">Peripheral membrane protein</topology>
    </subcellularLocation>
</comment>
<dbReference type="Pfam" id="PF00931">
    <property type="entry name" value="NB-ARC"/>
    <property type="match status" value="1"/>
</dbReference>
<dbReference type="SUPFAM" id="SSF52058">
    <property type="entry name" value="L domain-like"/>
    <property type="match status" value="1"/>
</dbReference>
<dbReference type="InterPro" id="IPR044974">
    <property type="entry name" value="Disease_R_plants"/>
</dbReference>
<dbReference type="Proteomes" id="UP000224567">
    <property type="component" value="Unassembled WGS sequence"/>
</dbReference>
<dbReference type="AlphaFoldDB" id="A0A2G2X4C8"/>
<gene>
    <name evidence="6" type="ORF">CQW23_06800</name>
</gene>
<evidence type="ECO:0000259" key="5">
    <source>
        <dbReference type="Pfam" id="PF01582"/>
    </source>
</evidence>
<feature type="domain" description="TIR" evidence="5">
    <location>
        <begin position="30"/>
        <end position="74"/>
    </location>
</feature>
<name>A0A2G2X4C8_CAPBA</name>
<dbReference type="GO" id="GO:0007165">
    <property type="term" value="P:signal transduction"/>
    <property type="evidence" value="ECO:0007669"/>
    <property type="project" value="InterPro"/>
</dbReference>
<evidence type="ECO:0000313" key="6">
    <source>
        <dbReference type="EMBL" id="PHT52338.1"/>
    </source>
</evidence>
<protein>
    <submittedName>
        <fullName evidence="6">Uncharacterized protein</fullName>
    </submittedName>
</protein>
<proteinExistence type="predicted"/>
<dbReference type="PANTHER" id="PTHR11017:SF567">
    <property type="entry name" value="ADP-RIBOSYL CYCLASE_CYCLIC ADP-RIBOSE HYDROLASE"/>
    <property type="match status" value="1"/>
</dbReference>
<dbReference type="GO" id="GO:0016020">
    <property type="term" value="C:membrane"/>
    <property type="evidence" value="ECO:0007669"/>
    <property type="project" value="UniProtKB-SubCell"/>
</dbReference>
<dbReference type="Gene3D" id="3.40.50.10140">
    <property type="entry name" value="Toll/interleukin-1 receptor homology (TIR) domain"/>
    <property type="match status" value="1"/>
</dbReference>
<dbReference type="GO" id="GO:0043531">
    <property type="term" value="F:ADP binding"/>
    <property type="evidence" value="ECO:0007669"/>
    <property type="project" value="InterPro"/>
</dbReference>
<dbReference type="OrthoDB" id="1733683at2759"/>
<reference evidence="7" key="2">
    <citation type="journal article" date="2017" name="J. Anim. Genet.">
        <title>Multiple reference genome sequences of hot pepper reveal the massive evolution of plant disease resistance genes by retroduplication.</title>
        <authorList>
            <person name="Kim S."/>
            <person name="Park J."/>
            <person name="Yeom S.-I."/>
            <person name="Kim Y.-M."/>
            <person name="Seo E."/>
            <person name="Kim K.-T."/>
            <person name="Kim M.-S."/>
            <person name="Lee J.M."/>
            <person name="Cheong K."/>
            <person name="Shin H.-S."/>
            <person name="Kim S.-B."/>
            <person name="Han K."/>
            <person name="Lee J."/>
            <person name="Park M."/>
            <person name="Lee H.-A."/>
            <person name="Lee H.-Y."/>
            <person name="Lee Y."/>
            <person name="Oh S."/>
            <person name="Lee J.H."/>
            <person name="Choi E."/>
            <person name="Choi E."/>
            <person name="Lee S.E."/>
            <person name="Jeon J."/>
            <person name="Kim H."/>
            <person name="Choi G."/>
            <person name="Song H."/>
            <person name="Lee J."/>
            <person name="Lee S.-C."/>
            <person name="Kwon J.-K."/>
            <person name="Lee H.-Y."/>
            <person name="Koo N."/>
            <person name="Hong Y."/>
            <person name="Kim R.W."/>
            <person name="Kang W.-H."/>
            <person name="Huh J.H."/>
            <person name="Kang B.-C."/>
            <person name="Yang T.-J."/>
            <person name="Lee Y.-H."/>
            <person name="Bennetzen J.L."/>
            <person name="Choi D."/>
        </authorList>
    </citation>
    <scope>NUCLEOTIDE SEQUENCE [LARGE SCALE GENOMIC DNA]</scope>
    <source>
        <strain evidence="7">cv. PBC81</strain>
    </source>
</reference>
<comment type="caution">
    <text evidence="6">The sequence shown here is derived from an EMBL/GenBank/DDBJ whole genome shotgun (WGS) entry which is preliminary data.</text>
</comment>
<dbReference type="SUPFAM" id="SSF52200">
    <property type="entry name" value="Toll/Interleukin receptor TIR domain"/>
    <property type="match status" value="1"/>
</dbReference>
<dbReference type="Pfam" id="PF01582">
    <property type="entry name" value="TIR"/>
    <property type="match status" value="1"/>
</dbReference>
<evidence type="ECO:0000259" key="4">
    <source>
        <dbReference type="Pfam" id="PF00931"/>
    </source>
</evidence>
<dbReference type="InterPro" id="IPR000157">
    <property type="entry name" value="TIR_dom"/>
</dbReference>
<dbReference type="GO" id="GO:0006952">
    <property type="term" value="P:defense response"/>
    <property type="evidence" value="ECO:0007669"/>
    <property type="project" value="InterPro"/>
</dbReference>
<evidence type="ECO:0000313" key="7">
    <source>
        <dbReference type="Proteomes" id="UP000224567"/>
    </source>
</evidence>
<dbReference type="InterPro" id="IPR035897">
    <property type="entry name" value="Toll_tir_struct_dom_sf"/>
</dbReference>
<evidence type="ECO:0000256" key="1">
    <source>
        <dbReference type="ARBA" id="ARBA00004170"/>
    </source>
</evidence>
<dbReference type="Gene3D" id="3.80.10.10">
    <property type="entry name" value="Ribonuclease Inhibitor"/>
    <property type="match status" value="1"/>
</dbReference>
<accession>A0A2G2X4C8</accession>
<dbReference type="SUPFAM" id="SSF52540">
    <property type="entry name" value="P-loop containing nucleoside triphosphate hydrolases"/>
    <property type="match status" value="1"/>
</dbReference>
<organism evidence="6 7">
    <name type="scientific">Capsicum baccatum</name>
    <name type="common">Peruvian pepper</name>
    <dbReference type="NCBI Taxonomy" id="33114"/>
    <lineage>
        <taxon>Eukaryota</taxon>
        <taxon>Viridiplantae</taxon>
        <taxon>Streptophyta</taxon>
        <taxon>Embryophyta</taxon>
        <taxon>Tracheophyta</taxon>
        <taxon>Spermatophyta</taxon>
        <taxon>Magnoliopsida</taxon>
        <taxon>eudicotyledons</taxon>
        <taxon>Gunneridae</taxon>
        <taxon>Pentapetalae</taxon>
        <taxon>asterids</taxon>
        <taxon>lamiids</taxon>
        <taxon>Solanales</taxon>
        <taxon>Solanaceae</taxon>
        <taxon>Solanoideae</taxon>
        <taxon>Capsiceae</taxon>
        <taxon>Capsicum</taxon>
    </lineage>
</organism>
<feature type="domain" description="NB-ARC" evidence="4">
    <location>
        <begin position="124"/>
        <end position="194"/>
    </location>
</feature>
<dbReference type="InterPro" id="IPR032675">
    <property type="entry name" value="LRR_dom_sf"/>
</dbReference>
<sequence>MSSTSYSPLPPSEPWDYDVFLSFRGEDTPKIMERRNELEQTVLPIFYDISPLEVRSQRASFAEAFCRYEEDFKNDAEKVFIVFSVSCRNESWCIEDTVKWIGNKLCQKSMIGDTLIGAESQIQAVLVVLDDVDHQDQLDGLAGDHDWFGRGSRIIITTRDEHLLLDCDDAYAVRLLATDEATRLFCWHAFRKTLKSSPMKLYSMAEAFPYRLKSWVPSFVDGTCSSGGIARLKHHVCKHIERMHPGLLRNGGEATEGIVISLKSNSVEDTIHLSVLKQADTILDMSNSRKLIQISDISESPNLKVLILRYCIRLVEVHPSIGTIENLTLLDAEGCEKLERLPTEFQSGTRDNSNWCSDQDIVYVLRECLRFMEVTGMSWKVVKVPSSAVSAAKKAAKKGALE</sequence>
<evidence type="ECO:0000256" key="2">
    <source>
        <dbReference type="ARBA" id="ARBA00023054"/>
    </source>
</evidence>
<evidence type="ECO:0000256" key="3">
    <source>
        <dbReference type="ARBA" id="ARBA00023136"/>
    </source>
</evidence>
<reference evidence="6 7" key="1">
    <citation type="journal article" date="2017" name="Genome Biol.">
        <title>New reference genome sequences of hot pepper reveal the massive evolution of plant disease-resistance genes by retroduplication.</title>
        <authorList>
            <person name="Kim S."/>
            <person name="Park J."/>
            <person name="Yeom S.I."/>
            <person name="Kim Y.M."/>
            <person name="Seo E."/>
            <person name="Kim K.T."/>
            <person name="Kim M.S."/>
            <person name="Lee J.M."/>
            <person name="Cheong K."/>
            <person name="Shin H.S."/>
            <person name="Kim S.B."/>
            <person name="Han K."/>
            <person name="Lee J."/>
            <person name="Park M."/>
            <person name="Lee H.A."/>
            <person name="Lee H.Y."/>
            <person name="Lee Y."/>
            <person name="Oh S."/>
            <person name="Lee J.H."/>
            <person name="Choi E."/>
            <person name="Choi E."/>
            <person name="Lee S.E."/>
            <person name="Jeon J."/>
            <person name="Kim H."/>
            <person name="Choi G."/>
            <person name="Song H."/>
            <person name="Lee J."/>
            <person name="Lee S.C."/>
            <person name="Kwon J.K."/>
            <person name="Lee H.Y."/>
            <person name="Koo N."/>
            <person name="Hong Y."/>
            <person name="Kim R.W."/>
            <person name="Kang W.H."/>
            <person name="Huh J.H."/>
            <person name="Kang B.C."/>
            <person name="Yang T.J."/>
            <person name="Lee Y.H."/>
            <person name="Bennetzen J.L."/>
            <person name="Choi D."/>
        </authorList>
    </citation>
    <scope>NUCLEOTIDE SEQUENCE [LARGE SCALE GENOMIC DNA]</scope>
    <source>
        <strain evidence="7">cv. PBC81</strain>
    </source>
</reference>
<dbReference type="InterPro" id="IPR027417">
    <property type="entry name" value="P-loop_NTPase"/>
</dbReference>
<dbReference type="InterPro" id="IPR002182">
    <property type="entry name" value="NB-ARC"/>
</dbReference>
<dbReference type="EMBL" id="MLFT02000003">
    <property type="protein sequence ID" value="PHT52338.1"/>
    <property type="molecule type" value="Genomic_DNA"/>
</dbReference>
<keyword evidence="2" id="KW-0175">Coiled coil</keyword>
<keyword evidence="3" id="KW-0472">Membrane</keyword>